<gene>
    <name evidence="1" type="ORF">STAS_05533</name>
</gene>
<organism evidence="1 2">
    <name type="scientific">Striga asiatica</name>
    <name type="common">Asiatic witchweed</name>
    <name type="synonym">Buchnera asiatica</name>
    <dbReference type="NCBI Taxonomy" id="4170"/>
    <lineage>
        <taxon>Eukaryota</taxon>
        <taxon>Viridiplantae</taxon>
        <taxon>Streptophyta</taxon>
        <taxon>Embryophyta</taxon>
        <taxon>Tracheophyta</taxon>
        <taxon>Spermatophyta</taxon>
        <taxon>Magnoliopsida</taxon>
        <taxon>eudicotyledons</taxon>
        <taxon>Gunneridae</taxon>
        <taxon>Pentapetalae</taxon>
        <taxon>asterids</taxon>
        <taxon>lamiids</taxon>
        <taxon>Lamiales</taxon>
        <taxon>Orobanchaceae</taxon>
        <taxon>Buchnereae</taxon>
        <taxon>Striga</taxon>
    </lineage>
</organism>
<evidence type="ECO:0000313" key="1">
    <source>
        <dbReference type="EMBL" id="GER29657.1"/>
    </source>
</evidence>
<dbReference type="OrthoDB" id="1627728at2759"/>
<evidence type="ECO:0000313" key="2">
    <source>
        <dbReference type="Proteomes" id="UP000325081"/>
    </source>
</evidence>
<name>A0A5A7PB57_STRAF</name>
<keyword evidence="2" id="KW-1185">Reference proteome</keyword>
<dbReference type="AlphaFoldDB" id="A0A5A7PB57"/>
<accession>A0A5A7PB57</accession>
<reference evidence="2" key="1">
    <citation type="journal article" date="2019" name="Curr. Biol.">
        <title>Genome Sequence of Striga asiatica Provides Insight into the Evolution of Plant Parasitism.</title>
        <authorList>
            <person name="Yoshida S."/>
            <person name="Kim S."/>
            <person name="Wafula E.K."/>
            <person name="Tanskanen J."/>
            <person name="Kim Y.M."/>
            <person name="Honaas L."/>
            <person name="Yang Z."/>
            <person name="Spallek T."/>
            <person name="Conn C.E."/>
            <person name="Ichihashi Y."/>
            <person name="Cheong K."/>
            <person name="Cui S."/>
            <person name="Der J.P."/>
            <person name="Gundlach H."/>
            <person name="Jiao Y."/>
            <person name="Hori C."/>
            <person name="Ishida J.K."/>
            <person name="Kasahara H."/>
            <person name="Kiba T."/>
            <person name="Kim M.S."/>
            <person name="Koo N."/>
            <person name="Laohavisit A."/>
            <person name="Lee Y.H."/>
            <person name="Lumba S."/>
            <person name="McCourt P."/>
            <person name="Mortimer J.C."/>
            <person name="Mutuku J.M."/>
            <person name="Nomura T."/>
            <person name="Sasaki-Sekimoto Y."/>
            <person name="Seto Y."/>
            <person name="Wang Y."/>
            <person name="Wakatake T."/>
            <person name="Sakakibara H."/>
            <person name="Demura T."/>
            <person name="Yamaguchi S."/>
            <person name="Yoneyama K."/>
            <person name="Manabe R.I."/>
            <person name="Nelson D.C."/>
            <person name="Schulman A.H."/>
            <person name="Timko M.P."/>
            <person name="dePamphilis C.W."/>
            <person name="Choi D."/>
            <person name="Shirasu K."/>
        </authorList>
    </citation>
    <scope>NUCLEOTIDE SEQUENCE [LARGE SCALE GENOMIC DNA]</scope>
    <source>
        <strain evidence="2">cv. UVA1</strain>
    </source>
</reference>
<protein>
    <submittedName>
        <fullName evidence="1">Uncharacterized protein</fullName>
    </submittedName>
</protein>
<dbReference type="Proteomes" id="UP000325081">
    <property type="component" value="Unassembled WGS sequence"/>
</dbReference>
<sequence length="127" mass="14124">MSQTTPLRTSRGSFENVQLHGTNIGASIVVDNCEESPGSCTINIYVNNDIKGVNNSHLVGSDVKIGGSGVRLCLEGLQMDRRFHMVSGNKKDWESWVVLVGFMFIRPKTESSRENYLDMDKSLDKID</sequence>
<proteinExistence type="predicted"/>
<dbReference type="EMBL" id="BKCP01004224">
    <property type="protein sequence ID" value="GER29657.1"/>
    <property type="molecule type" value="Genomic_DNA"/>
</dbReference>
<comment type="caution">
    <text evidence="1">The sequence shown here is derived from an EMBL/GenBank/DDBJ whole genome shotgun (WGS) entry which is preliminary data.</text>
</comment>